<sequence>MRSCIACRFMLCHAAIGFGIATLFLAALLRADPGGVAGVLRQAGGHPWPLLLLWLFCGLTFGGLQIGAAIMLLAERPDGRGEGHLRPIPIRVTRRGSRAG</sequence>
<keyword evidence="1" id="KW-0812">Transmembrane</keyword>
<proteinExistence type="predicted"/>
<evidence type="ECO:0000313" key="3">
    <source>
        <dbReference type="Proteomes" id="UP001523392"/>
    </source>
</evidence>
<name>A0ABT1D4J3_9PROT</name>
<evidence type="ECO:0000313" key="2">
    <source>
        <dbReference type="EMBL" id="MCO6416846.1"/>
    </source>
</evidence>
<reference evidence="2 3" key="1">
    <citation type="submission" date="2021-12" db="EMBL/GenBank/DDBJ databases">
        <title>Siccirubricoccus leaddurans sp. nov., a high concentration Zn2+ tolerance bacterium.</title>
        <authorList>
            <person name="Cao Y."/>
        </authorList>
    </citation>
    <scope>NUCLEOTIDE SEQUENCE [LARGE SCALE GENOMIC DNA]</scope>
    <source>
        <strain evidence="2 3">KC 17139</strain>
    </source>
</reference>
<gene>
    <name evidence="2" type="ORF">JYK14_11840</name>
</gene>
<keyword evidence="3" id="KW-1185">Reference proteome</keyword>
<dbReference type="RefSeq" id="WP_252953475.1">
    <property type="nucleotide sequence ID" value="NZ_JAFIRR010000070.1"/>
</dbReference>
<keyword evidence="1" id="KW-1133">Transmembrane helix</keyword>
<dbReference type="Proteomes" id="UP001523392">
    <property type="component" value="Unassembled WGS sequence"/>
</dbReference>
<keyword evidence="1" id="KW-0472">Membrane</keyword>
<feature type="transmembrane region" description="Helical" evidence="1">
    <location>
        <begin position="51"/>
        <end position="74"/>
    </location>
</feature>
<accession>A0ABT1D4J3</accession>
<protein>
    <submittedName>
        <fullName evidence="2">Uncharacterized protein</fullName>
    </submittedName>
</protein>
<organism evidence="2 3">
    <name type="scientific">Siccirubricoccus soli</name>
    <dbReference type="NCBI Taxonomy" id="2899147"/>
    <lineage>
        <taxon>Bacteria</taxon>
        <taxon>Pseudomonadati</taxon>
        <taxon>Pseudomonadota</taxon>
        <taxon>Alphaproteobacteria</taxon>
        <taxon>Acetobacterales</taxon>
        <taxon>Roseomonadaceae</taxon>
        <taxon>Siccirubricoccus</taxon>
    </lineage>
</organism>
<evidence type="ECO:0000256" key="1">
    <source>
        <dbReference type="SAM" id="Phobius"/>
    </source>
</evidence>
<comment type="caution">
    <text evidence="2">The sequence shown here is derived from an EMBL/GenBank/DDBJ whole genome shotgun (WGS) entry which is preliminary data.</text>
</comment>
<dbReference type="EMBL" id="JAFIRR010000070">
    <property type="protein sequence ID" value="MCO6416846.1"/>
    <property type="molecule type" value="Genomic_DNA"/>
</dbReference>